<evidence type="ECO:0000313" key="3">
    <source>
        <dbReference type="Proteomes" id="UP000266723"/>
    </source>
</evidence>
<feature type="compositionally biased region" description="Basic and acidic residues" evidence="1">
    <location>
        <begin position="46"/>
        <end position="78"/>
    </location>
</feature>
<name>A0ABQ7A797_BRACR</name>
<comment type="caution">
    <text evidence="2">The sequence shown here is derived from an EMBL/GenBank/DDBJ whole genome shotgun (WGS) entry which is preliminary data.</text>
</comment>
<keyword evidence="3" id="KW-1185">Reference proteome</keyword>
<dbReference type="EMBL" id="QGKV02002055">
    <property type="protein sequence ID" value="KAF3493535.1"/>
    <property type="molecule type" value="Genomic_DNA"/>
</dbReference>
<sequence>MPGGGKLSILSSNAVLGVGPCPQPSPKGANPLRKASTRPTTWTNARRPETRVKERADRLPPAKKGDSTKLRRQAEPYR</sequence>
<feature type="region of interest" description="Disordered" evidence="1">
    <location>
        <begin position="14"/>
        <end position="78"/>
    </location>
</feature>
<accession>A0ABQ7A797</accession>
<evidence type="ECO:0000256" key="1">
    <source>
        <dbReference type="SAM" id="MobiDB-lite"/>
    </source>
</evidence>
<dbReference type="Proteomes" id="UP000266723">
    <property type="component" value="Unassembled WGS sequence"/>
</dbReference>
<protein>
    <submittedName>
        <fullName evidence="2">Uncharacterized protein</fullName>
    </submittedName>
</protein>
<organism evidence="2 3">
    <name type="scientific">Brassica cretica</name>
    <name type="common">Mustard</name>
    <dbReference type="NCBI Taxonomy" id="69181"/>
    <lineage>
        <taxon>Eukaryota</taxon>
        <taxon>Viridiplantae</taxon>
        <taxon>Streptophyta</taxon>
        <taxon>Embryophyta</taxon>
        <taxon>Tracheophyta</taxon>
        <taxon>Spermatophyta</taxon>
        <taxon>Magnoliopsida</taxon>
        <taxon>eudicotyledons</taxon>
        <taxon>Gunneridae</taxon>
        <taxon>Pentapetalae</taxon>
        <taxon>rosids</taxon>
        <taxon>malvids</taxon>
        <taxon>Brassicales</taxon>
        <taxon>Brassicaceae</taxon>
        <taxon>Brassiceae</taxon>
        <taxon>Brassica</taxon>
    </lineage>
</organism>
<gene>
    <name evidence="2" type="ORF">DY000_02057559</name>
</gene>
<evidence type="ECO:0000313" key="2">
    <source>
        <dbReference type="EMBL" id="KAF3493535.1"/>
    </source>
</evidence>
<reference evidence="2 3" key="1">
    <citation type="journal article" date="2020" name="BMC Genomics">
        <title>Intraspecific diversification of the crop wild relative Brassica cretica Lam. using demographic model selection.</title>
        <authorList>
            <person name="Kioukis A."/>
            <person name="Michalopoulou V.A."/>
            <person name="Briers L."/>
            <person name="Pirintsos S."/>
            <person name="Studholme D.J."/>
            <person name="Pavlidis P."/>
            <person name="Sarris P.F."/>
        </authorList>
    </citation>
    <scope>NUCLEOTIDE SEQUENCE [LARGE SCALE GENOMIC DNA]</scope>
    <source>
        <strain evidence="3">cv. PFS-1207/04</strain>
    </source>
</reference>
<proteinExistence type="predicted"/>